<evidence type="ECO:0000256" key="1">
    <source>
        <dbReference type="ARBA" id="ARBA00011069"/>
    </source>
</evidence>
<dbReference type="InterPro" id="IPR051112">
    <property type="entry name" value="CWC26_splicing_factor"/>
</dbReference>
<evidence type="ECO:0000256" key="3">
    <source>
        <dbReference type="SAM" id="MobiDB-lite"/>
    </source>
</evidence>
<dbReference type="RefSeq" id="XP_056082228.1">
    <property type="nucleotide sequence ID" value="XM_056222548.1"/>
</dbReference>
<keyword evidence="5" id="KW-1185">Reference proteome</keyword>
<organism evidence="4 5">
    <name type="scientific">Saccharomyces mikatae IFO 1815</name>
    <dbReference type="NCBI Taxonomy" id="226126"/>
    <lineage>
        <taxon>Eukaryota</taxon>
        <taxon>Fungi</taxon>
        <taxon>Dikarya</taxon>
        <taxon>Ascomycota</taxon>
        <taxon>Saccharomycotina</taxon>
        <taxon>Saccharomycetes</taxon>
        <taxon>Saccharomycetales</taxon>
        <taxon>Saccharomycetaceae</taxon>
        <taxon>Saccharomyces</taxon>
    </lineage>
</organism>
<feature type="compositionally biased region" description="Polar residues" evidence="3">
    <location>
        <begin position="45"/>
        <end position="60"/>
    </location>
</feature>
<evidence type="ECO:0000313" key="4">
    <source>
        <dbReference type="EMBL" id="CAI4039113.1"/>
    </source>
</evidence>
<dbReference type="GO" id="GO:0070274">
    <property type="term" value="C:RES complex"/>
    <property type="evidence" value="ECO:0007669"/>
    <property type="project" value="TreeGrafter"/>
</dbReference>
<dbReference type="Pfam" id="PF09736">
    <property type="entry name" value="Bud13"/>
    <property type="match status" value="1"/>
</dbReference>
<dbReference type="GO" id="GO:0005684">
    <property type="term" value="C:U2-type spliceosomal complex"/>
    <property type="evidence" value="ECO:0007669"/>
    <property type="project" value="TreeGrafter"/>
</dbReference>
<dbReference type="GO" id="GO:0000398">
    <property type="term" value="P:mRNA splicing, via spliceosome"/>
    <property type="evidence" value="ECO:0007669"/>
    <property type="project" value="TreeGrafter"/>
</dbReference>
<sequence>MALHQYLSETYGPNKPKSKTKKRNKDAKSDANLDRPSLVVKERLSTLNQQQQKPGAISSNKPDKQNSKNIWKNLETNEISHEITRPSTSSIIGKNDKNNVKETNAQEPLGVVTENPKTRVTVYRDSQGHKIQNNYEFNDSISSRSQSADDEAAEREQYLRTLNMGDVQKLGINVDALERKKNQPASSLTVEDPAMIFTHDEKKTIKTSLLGRKLYDKVAPENRFAITPGSRWDGVHRSNGFERKWFAKQNEINERRIQSYTLQEDY</sequence>
<dbReference type="GO" id="GO:0003723">
    <property type="term" value="F:RNA binding"/>
    <property type="evidence" value="ECO:0007669"/>
    <property type="project" value="TreeGrafter"/>
</dbReference>
<evidence type="ECO:0000313" key="5">
    <source>
        <dbReference type="Proteomes" id="UP001161438"/>
    </source>
</evidence>
<name>A0AA35IZ13_SACMI</name>
<proteinExistence type="inferred from homology"/>
<gene>
    <name evidence="4" type="primary">SMKI07G0840</name>
    <name evidence="4" type="ORF">SMKI_07G0840</name>
</gene>
<reference evidence="4" key="1">
    <citation type="submission" date="2022-10" db="EMBL/GenBank/DDBJ databases">
        <authorList>
            <person name="Byrne P K."/>
        </authorList>
    </citation>
    <scope>NUCLEOTIDE SEQUENCE</scope>
    <source>
        <strain evidence="4">IFO1815</strain>
    </source>
</reference>
<dbReference type="GeneID" id="80918324"/>
<feature type="compositionally biased region" description="Basic residues" evidence="3">
    <location>
        <begin position="16"/>
        <end position="25"/>
    </location>
</feature>
<dbReference type="PANTHER" id="PTHR31809:SF0">
    <property type="entry name" value="BUD13 HOMOLOG"/>
    <property type="match status" value="1"/>
</dbReference>
<dbReference type="Proteomes" id="UP001161438">
    <property type="component" value="Chromosome 7"/>
</dbReference>
<comment type="similarity">
    <text evidence="1">Belongs to the CWC26 family.</text>
</comment>
<dbReference type="AlphaFoldDB" id="A0AA35IZ13"/>
<feature type="region of interest" description="Disordered" evidence="3">
    <location>
        <begin position="85"/>
        <end position="117"/>
    </location>
</feature>
<dbReference type="EMBL" id="OX365763">
    <property type="protein sequence ID" value="CAI4039113.1"/>
    <property type="molecule type" value="Genomic_DNA"/>
</dbReference>
<feature type="region of interest" description="Disordered" evidence="3">
    <location>
        <begin position="1"/>
        <end position="67"/>
    </location>
</feature>
<accession>A0AA35IZ13</accession>
<dbReference type="InterPro" id="IPR018609">
    <property type="entry name" value="Bud13"/>
</dbReference>
<protein>
    <recommendedName>
        <fullName evidence="2">Pre-mRNA-splicing factor CWC26</fullName>
    </recommendedName>
</protein>
<dbReference type="PANTHER" id="PTHR31809">
    <property type="entry name" value="BUD13 HOMOLOG"/>
    <property type="match status" value="1"/>
</dbReference>
<evidence type="ECO:0000256" key="2">
    <source>
        <dbReference type="ARBA" id="ARBA00020644"/>
    </source>
</evidence>